<dbReference type="InterPro" id="IPR017441">
    <property type="entry name" value="Protein_kinase_ATP_BS"/>
</dbReference>
<evidence type="ECO:0000256" key="3">
    <source>
        <dbReference type="ARBA" id="ARBA00022527"/>
    </source>
</evidence>
<proteinExistence type="inferred from homology"/>
<dbReference type="InterPro" id="IPR008271">
    <property type="entry name" value="Ser/Thr_kinase_AS"/>
</dbReference>
<dbReference type="InterPro" id="IPR011009">
    <property type="entry name" value="Kinase-like_dom_sf"/>
</dbReference>
<evidence type="ECO:0000256" key="2">
    <source>
        <dbReference type="ARBA" id="ARBA00012513"/>
    </source>
</evidence>
<feature type="compositionally biased region" description="Polar residues" evidence="12">
    <location>
        <begin position="92"/>
        <end position="111"/>
    </location>
</feature>
<evidence type="ECO:0000256" key="6">
    <source>
        <dbReference type="ARBA" id="ARBA00022777"/>
    </source>
</evidence>
<dbReference type="Gene3D" id="1.10.510.10">
    <property type="entry name" value="Transferase(Phosphotransferase) domain 1"/>
    <property type="match status" value="2"/>
</dbReference>
<dbReference type="SMART" id="SM00220">
    <property type="entry name" value="S_TKc"/>
    <property type="match status" value="1"/>
</dbReference>
<keyword evidence="5 10" id="KW-0547">Nucleotide-binding</keyword>
<gene>
    <name evidence="15" type="primary">LOC108901207</name>
</gene>
<feature type="region of interest" description="Disordered" evidence="12">
    <location>
        <begin position="57"/>
        <end position="167"/>
    </location>
</feature>
<dbReference type="GO" id="GO:0004674">
    <property type="term" value="F:protein serine/threonine kinase activity"/>
    <property type="evidence" value="ECO:0007669"/>
    <property type="project" value="UniProtKB-KW"/>
</dbReference>
<dbReference type="EC" id="2.7.11.1" evidence="2"/>
<dbReference type="FunFam" id="3.30.200.20:FF:000475">
    <property type="entry name" value="Serine/threonine-protein kinase"/>
    <property type="match status" value="1"/>
</dbReference>
<feature type="compositionally biased region" description="Low complexity" evidence="12">
    <location>
        <begin position="152"/>
        <end position="161"/>
    </location>
</feature>
<sequence>MSLTTTVKDVSVFVFVCVADFEAKYLHPENLGEGGFGSVYAGIRKTDNLPQEIFVKKQKGDSNNAAISKPAEVPVEDGTMKDSKSKAIPATETPSNKQRSGDNITDTNTGEPTKVSVEHVKETENKKEDVAEQLPAPESTGTTVTEGGCELSQSSSGPSTSKQEKRSTNIYFKTSRAEFEAKYLQLEKLGEGGFGSVYAGIRKTDNLPVAIKHIAKRYVTCQPVVLHGKIYNIPMEVLLMLRAAGGPRSVGKSSAVTLVDWYDLNQETLLVMERPAPSVDLLTYMLNNNGPMDENTVKNIMKQLVDAAIVMHSKGVFHRDIKSENILIETGSDVPRVRIIDFGCGCTVKNEPYRGFSGTMSSPYTTFYSSADVWSDDFNFKLSLLLILCFFLSPSPYYCQDLLNMCLALNPKERATLEQMQQHPWFS</sequence>
<dbReference type="PROSITE" id="PS00107">
    <property type="entry name" value="PROTEIN_KINASE_ATP"/>
    <property type="match status" value="1"/>
</dbReference>
<comment type="similarity">
    <text evidence="1">Belongs to the protein kinase superfamily. CAMK Ser/Thr protein kinase family. PIM subfamily.</text>
</comment>
<comment type="catalytic activity">
    <reaction evidence="9">
        <text>L-seryl-[protein] + ATP = O-phospho-L-seryl-[protein] + ADP + H(+)</text>
        <dbReference type="Rhea" id="RHEA:17989"/>
        <dbReference type="Rhea" id="RHEA-COMP:9863"/>
        <dbReference type="Rhea" id="RHEA-COMP:11604"/>
        <dbReference type="ChEBI" id="CHEBI:15378"/>
        <dbReference type="ChEBI" id="CHEBI:29999"/>
        <dbReference type="ChEBI" id="CHEBI:30616"/>
        <dbReference type="ChEBI" id="CHEBI:83421"/>
        <dbReference type="ChEBI" id="CHEBI:456216"/>
        <dbReference type="EC" id="2.7.11.1"/>
    </reaction>
</comment>
<keyword evidence="6 15" id="KW-0418">Kinase</keyword>
<protein>
    <recommendedName>
        <fullName evidence="2">non-specific serine/threonine protein kinase</fullName>
        <ecNumber evidence="2">2.7.11.1</ecNumber>
    </recommendedName>
</protein>
<evidence type="ECO:0000256" key="11">
    <source>
        <dbReference type="RuleBase" id="RU000304"/>
    </source>
</evidence>
<accession>A0AAJ8BC18</accession>
<dbReference type="GO" id="GO:0007346">
    <property type="term" value="P:regulation of mitotic cell cycle"/>
    <property type="evidence" value="ECO:0007669"/>
    <property type="project" value="TreeGrafter"/>
</dbReference>
<keyword evidence="3 11" id="KW-0723">Serine/threonine-protein kinase</keyword>
<feature type="compositionally biased region" description="Basic and acidic residues" evidence="12">
    <location>
        <begin position="116"/>
        <end position="130"/>
    </location>
</feature>
<comment type="catalytic activity">
    <reaction evidence="8">
        <text>L-threonyl-[protein] + ATP = O-phospho-L-threonyl-[protein] + ADP + H(+)</text>
        <dbReference type="Rhea" id="RHEA:46608"/>
        <dbReference type="Rhea" id="RHEA-COMP:11060"/>
        <dbReference type="Rhea" id="RHEA-COMP:11605"/>
        <dbReference type="ChEBI" id="CHEBI:15378"/>
        <dbReference type="ChEBI" id="CHEBI:30013"/>
        <dbReference type="ChEBI" id="CHEBI:30616"/>
        <dbReference type="ChEBI" id="CHEBI:61977"/>
        <dbReference type="ChEBI" id="CHEBI:456216"/>
        <dbReference type="EC" id="2.7.11.1"/>
    </reaction>
</comment>
<evidence type="ECO:0000256" key="12">
    <source>
        <dbReference type="SAM" id="MobiDB-lite"/>
    </source>
</evidence>
<reference evidence="15" key="1">
    <citation type="submission" date="2025-08" db="UniProtKB">
        <authorList>
            <consortium name="RefSeq"/>
        </authorList>
    </citation>
    <scope>IDENTIFICATION</scope>
    <source>
        <tissue evidence="15">Brain</tissue>
    </source>
</reference>
<dbReference type="GeneID" id="108901207"/>
<evidence type="ECO:0000256" key="10">
    <source>
        <dbReference type="PROSITE-ProRule" id="PRU10141"/>
    </source>
</evidence>
<dbReference type="GO" id="GO:0005524">
    <property type="term" value="F:ATP binding"/>
    <property type="evidence" value="ECO:0007669"/>
    <property type="project" value="UniProtKB-UniRule"/>
</dbReference>
<dbReference type="KEGG" id="lcf:108901207"/>
<keyword evidence="7 10" id="KW-0067">ATP-binding</keyword>
<organism evidence="14 15">
    <name type="scientific">Lates calcarifer</name>
    <name type="common">Barramundi</name>
    <name type="synonym">Holocentrus calcarifer</name>
    <dbReference type="NCBI Taxonomy" id="8187"/>
    <lineage>
        <taxon>Eukaryota</taxon>
        <taxon>Metazoa</taxon>
        <taxon>Chordata</taxon>
        <taxon>Craniata</taxon>
        <taxon>Vertebrata</taxon>
        <taxon>Euteleostomi</taxon>
        <taxon>Actinopterygii</taxon>
        <taxon>Neopterygii</taxon>
        <taxon>Teleostei</taxon>
        <taxon>Neoteleostei</taxon>
        <taxon>Acanthomorphata</taxon>
        <taxon>Carangaria</taxon>
        <taxon>Carangaria incertae sedis</taxon>
        <taxon>Centropomidae</taxon>
        <taxon>Lates</taxon>
    </lineage>
</organism>
<evidence type="ECO:0000256" key="9">
    <source>
        <dbReference type="ARBA" id="ARBA00048679"/>
    </source>
</evidence>
<dbReference type="PANTHER" id="PTHR22984:SF11">
    <property type="entry name" value="AURORA KINASE-RELATED"/>
    <property type="match status" value="1"/>
</dbReference>
<dbReference type="PROSITE" id="PS00108">
    <property type="entry name" value="PROTEIN_KINASE_ST"/>
    <property type="match status" value="1"/>
</dbReference>
<keyword evidence="4" id="KW-0808">Transferase</keyword>
<evidence type="ECO:0000256" key="8">
    <source>
        <dbReference type="ARBA" id="ARBA00047899"/>
    </source>
</evidence>
<dbReference type="InterPro" id="IPR000719">
    <property type="entry name" value="Prot_kinase_dom"/>
</dbReference>
<evidence type="ECO:0000259" key="13">
    <source>
        <dbReference type="PROSITE" id="PS50011"/>
    </source>
</evidence>
<dbReference type="RefSeq" id="XP_050929119.1">
    <property type="nucleotide sequence ID" value="XM_051073162.1"/>
</dbReference>
<evidence type="ECO:0000256" key="7">
    <source>
        <dbReference type="ARBA" id="ARBA00022840"/>
    </source>
</evidence>
<evidence type="ECO:0000256" key="5">
    <source>
        <dbReference type="ARBA" id="ARBA00022741"/>
    </source>
</evidence>
<dbReference type="InterPro" id="IPR051138">
    <property type="entry name" value="PIM_Ser/Thr_kinase"/>
</dbReference>
<dbReference type="Proteomes" id="UP000694890">
    <property type="component" value="Linkage group LG1"/>
</dbReference>
<feature type="binding site" evidence="10">
    <location>
        <position position="212"/>
    </location>
    <ligand>
        <name>ATP</name>
        <dbReference type="ChEBI" id="CHEBI:30616"/>
    </ligand>
</feature>
<dbReference type="Gene3D" id="3.30.200.20">
    <property type="entry name" value="Phosphorylase Kinase, domain 1"/>
    <property type="match status" value="2"/>
</dbReference>
<dbReference type="GO" id="GO:0005737">
    <property type="term" value="C:cytoplasm"/>
    <property type="evidence" value="ECO:0007669"/>
    <property type="project" value="TreeGrafter"/>
</dbReference>
<evidence type="ECO:0000256" key="4">
    <source>
        <dbReference type="ARBA" id="ARBA00022679"/>
    </source>
</evidence>
<feature type="domain" description="Protein kinase" evidence="13">
    <location>
        <begin position="183"/>
        <end position="426"/>
    </location>
</feature>
<evidence type="ECO:0000256" key="1">
    <source>
        <dbReference type="ARBA" id="ARBA00005505"/>
    </source>
</evidence>
<dbReference type="PANTHER" id="PTHR22984">
    <property type="entry name" value="SERINE/THREONINE-PROTEIN KINASE PIM"/>
    <property type="match status" value="1"/>
</dbReference>
<evidence type="ECO:0000313" key="14">
    <source>
        <dbReference type="Proteomes" id="UP000694890"/>
    </source>
</evidence>
<dbReference type="PROSITE" id="PS50011">
    <property type="entry name" value="PROTEIN_KINASE_DOM"/>
    <property type="match status" value="1"/>
</dbReference>
<name>A0AAJ8BC18_LATCA</name>
<dbReference type="SUPFAM" id="SSF56112">
    <property type="entry name" value="Protein kinase-like (PK-like)"/>
    <property type="match status" value="1"/>
</dbReference>
<evidence type="ECO:0000313" key="15">
    <source>
        <dbReference type="RefSeq" id="XP_050929119.1"/>
    </source>
</evidence>
<dbReference type="AlphaFoldDB" id="A0AAJ8BC18"/>
<dbReference type="GO" id="GO:0043066">
    <property type="term" value="P:negative regulation of apoptotic process"/>
    <property type="evidence" value="ECO:0007669"/>
    <property type="project" value="TreeGrafter"/>
</dbReference>
<dbReference type="Pfam" id="PF00069">
    <property type="entry name" value="Pkinase"/>
    <property type="match status" value="1"/>
</dbReference>